<evidence type="ECO:0000313" key="4">
    <source>
        <dbReference type="EMBL" id="MBB3891899.1"/>
    </source>
</evidence>
<proteinExistence type="predicted"/>
<evidence type="ECO:0000256" key="1">
    <source>
        <dbReference type="ARBA" id="ARBA00022679"/>
    </source>
</evidence>
<evidence type="ECO:0000259" key="3">
    <source>
        <dbReference type="PROSITE" id="PS51186"/>
    </source>
</evidence>
<dbReference type="PANTHER" id="PTHR43877">
    <property type="entry name" value="AMINOALKYLPHOSPHONATE N-ACETYLTRANSFERASE-RELATED-RELATED"/>
    <property type="match status" value="1"/>
</dbReference>
<gene>
    <name evidence="4" type="ORF">GGQ61_002627</name>
</gene>
<dbReference type="PROSITE" id="PS51186">
    <property type="entry name" value="GNAT"/>
    <property type="match status" value="1"/>
</dbReference>
<reference evidence="4 5" key="1">
    <citation type="submission" date="2020-08" db="EMBL/GenBank/DDBJ databases">
        <title>Genomic Encyclopedia of Type Strains, Phase IV (KMG-IV): sequencing the most valuable type-strain genomes for metagenomic binning, comparative biology and taxonomic classification.</title>
        <authorList>
            <person name="Goeker M."/>
        </authorList>
    </citation>
    <scope>NUCLEOTIDE SEQUENCE [LARGE SCALE GENOMIC DNA]</scope>
    <source>
        <strain evidence="4 5">DSM 21793</strain>
    </source>
</reference>
<dbReference type="RefSeq" id="WP_183773409.1">
    <property type="nucleotide sequence ID" value="NZ_JACIDK010000003.1"/>
</dbReference>
<keyword evidence="1 4" id="KW-0808">Transferase</keyword>
<evidence type="ECO:0000256" key="2">
    <source>
        <dbReference type="ARBA" id="ARBA00023315"/>
    </source>
</evidence>
<dbReference type="Pfam" id="PF00583">
    <property type="entry name" value="Acetyltransf_1"/>
    <property type="match status" value="1"/>
</dbReference>
<keyword evidence="2" id="KW-0012">Acyltransferase</keyword>
<evidence type="ECO:0000313" key="5">
    <source>
        <dbReference type="Proteomes" id="UP000530564"/>
    </source>
</evidence>
<comment type="caution">
    <text evidence="4">The sequence shown here is derived from an EMBL/GenBank/DDBJ whole genome shotgun (WGS) entry which is preliminary data.</text>
</comment>
<organism evidence="4 5">
    <name type="scientific">Phenylobacterium haematophilum</name>
    <dbReference type="NCBI Taxonomy" id="98513"/>
    <lineage>
        <taxon>Bacteria</taxon>
        <taxon>Pseudomonadati</taxon>
        <taxon>Pseudomonadota</taxon>
        <taxon>Alphaproteobacteria</taxon>
        <taxon>Caulobacterales</taxon>
        <taxon>Caulobacteraceae</taxon>
        <taxon>Phenylobacterium</taxon>
    </lineage>
</organism>
<dbReference type="EMBL" id="JACIDK010000003">
    <property type="protein sequence ID" value="MBB3891899.1"/>
    <property type="molecule type" value="Genomic_DNA"/>
</dbReference>
<dbReference type="Gene3D" id="3.40.630.30">
    <property type="match status" value="1"/>
</dbReference>
<dbReference type="AlphaFoldDB" id="A0A840A1M9"/>
<sequence>MLQPTIRRADRSDAQVLSDLGARTFAETFAHLYPPQDLADFLAQAYGLEKTLADLADPAKAQWLVEADGQAVGYALAGPCDLPHPEVTAACGELKRFYLLKDWQGGGTGGRLFSKVMAWLEREGPRDLWIGVWSENLGAQRFYMRHGFERVGEYGFRVGGTVDHELILRRAAQGFST</sequence>
<dbReference type="CDD" id="cd04301">
    <property type="entry name" value="NAT_SF"/>
    <property type="match status" value="1"/>
</dbReference>
<dbReference type="InterPro" id="IPR016181">
    <property type="entry name" value="Acyl_CoA_acyltransferase"/>
</dbReference>
<name>A0A840A1M9_9CAUL</name>
<keyword evidence="5" id="KW-1185">Reference proteome</keyword>
<dbReference type="InterPro" id="IPR050832">
    <property type="entry name" value="Bact_Acetyltransf"/>
</dbReference>
<dbReference type="SUPFAM" id="SSF55729">
    <property type="entry name" value="Acyl-CoA N-acyltransferases (Nat)"/>
    <property type="match status" value="1"/>
</dbReference>
<protein>
    <submittedName>
        <fullName evidence="4">GNAT superfamily N-acetyltransferase</fullName>
    </submittedName>
</protein>
<dbReference type="GO" id="GO:0016747">
    <property type="term" value="F:acyltransferase activity, transferring groups other than amino-acyl groups"/>
    <property type="evidence" value="ECO:0007669"/>
    <property type="project" value="InterPro"/>
</dbReference>
<dbReference type="InterPro" id="IPR000182">
    <property type="entry name" value="GNAT_dom"/>
</dbReference>
<accession>A0A840A1M9</accession>
<feature type="domain" description="N-acetyltransferase" evidence="3">
    <location>
        <begin position="4"/>
        <end position="173"/>
    </location>
</feature>
<dbReference type="Proteomes" id="UP000530564">
    <property type="component" value="Unassembled WGS sequence"/>
</dbReference>